<protein>
    <recommendedName>
        <fullName evidence="3">Pyridoxamine 5'-phosphate oxidase family protein</fullName>
    </recommendedName>
</protein>
<dbReference type="InterPro" id="IPR012349">
    <property type="entry name" value="Split_barrel_FMN-bd"/>
</dbReference>
<gene>
    <name evidence="1" type="ORF">GCM10009844_15480</name>
</gene>
<evidence type="ECO:0000313" key="2">
    <source>
        <dbReference type="Proteomes" id="UP001501771"/>
    </source>
</evidence>
<evidence type="ECO:0000313" key="1">
    <source>
        <dbReference type="EMBL" id="GAA2143234.1"/>
    </source>
</evidence>
<sequence length="147" mass="16397">MDDVVLLSDAECRDLLETDTVGRVAFVTPAGPRIVPVNYALHGEGLEMRTTAYSELAVYAPGHEIAFEIDQLDSERRRGWSVVAHGVCERFEQPGSGSWHHDGPGPEPWAGGFRPMWLRLEWRELTGRRVGGPHWPHPVVSGRGRGY</sequence>
<keyword evidence="2" id="KW-1185">Reference proteome</keyword>
<proteinExistence type="predicted"/>
<comment type="caution">
    <text evidence="1">The sequence shown here is derived from an EMBL/GenBank/DDBJ whole genome shotgun (WGS) entry which is preliminary data.</text>
</comment>
<dbReference type="SUPFAM" id="SSF50475">
    <property type="entry name" value="FMN-binding split barrel"/>
    <property type="match status" value="1"/>
</dbReference>
<organism evidence="1 2">
    <name type="scientific">Nocardioides koreensis</name>
    <dbReference type="NCBI Taxonomy" id="433651"/>
    <lineage>
        <taxon>Bacteria</taxon>
        <taxon>Bacillati</taxon>
        <taxon>Actinomycetota</taxon>
        <taxon>Actinomycetes</taxon>
        <taxon>Propionibacteriales</taxon>
        <taxon>Nocardioidaceae</taxon>
        <taxon>Nocardioides</taxon>
    </lineage>
</organism>
<dbReference type="InterPro" id="IPR024747">
    <property type="entry name" value="Pyridox_Oxase-rel"/>
</dbReference>
<dbReference type="Proteomes" id="UP001501771">
    <property type="component" value="Unassembled WGS sequence"/>
</dbReference>
<name>A0ABP5L8E4_9ACTN</name>
<dbReference type="Gene3D" id="2.30.110.10">
    <property type="entry name" value="Electron Transport, Fmn-binding Protein, Chain A"/>
    <property type="match status" value="1"/>
</dbReference>
<reference evidence="2" key="1">
    <citation type="journal article" date="2019" name="Int. J. Syst. Evol. Microbiol.">
        <title>The Global Catalogue of Microorganisms (GCM) 10K type strain sequencing project: providing services to taxonomists for standard genome sequencing and annotation.</title>
        <authorList>
            <consortium name="The Broad Institute Genomics Platform"/>
            <consortium name="The Broad Institute Genome Sequencing Center for Infectious Disease"/>
            <person name="Wu L."/>
            <person name="Ma J."/>
        </authorList>
    </citation>
    <scope>NUCLEOTIDE SEQUENCE [LARGE SCALE GENOMIC DNA]</scope>
    <source>
        <strain evidence="2">JCM 16022</strain>
    </source>
</reference>
<accession>A0ABP5L8E4</accession>
<dbReference type="RefSeq" id="WP_344149770.1">
    <property type="nucleotide sequence ID" value="NZ_BAAAQR010000003.1"/>
</dbReference>
<evidence type="ECO:0008006" key="3">
    <source>
        <dbReference type="Google" id="ProtNLM"/>
    </source>
</evidence>
<dbReference type="EMBL" id="BAAAQR010000003">
    <property type="protein sequence ID" value="GAA2143234.1"/>
    <property type="molecule type" value="Genomic_DNA"/>
</dbReference>
<dbReference type="Pfam" id="PF12900">
    <property type="entry name" value="Pyridox_ox_2"/>
    <property type="match status" value="1"/>
</dbReference>